<evidence type="ECO:0000259" key="10">
    <source>
        <dbReference type="PROSITE" id="PS50262"/>
    </source>
</evidence>
<keyword evidence="7 8" id="KW-0807">Transducer</keyword>
<feature type="transmembrane region" description="Helical" evidence="9">
    <location>
        <begin position="278"/>
        <end position="298"/>
    </location>
</feature>
<evidence type="ECO:0000256" key="7">
    <source>
        <dbReference type="ARBA" id="ARBA00023224"/>
    </source>
</evidence>
<keyword evidence="2 8" id="KW-0812">Transmembrane</keyword>
<dbReference type="Gene3D" id="1.20.1070.10">
    <property type="entry name" value="Rhodopsin 7-helix transmembrane proteins"/>
    <property type="match status" value="1"/>
</dbReference>
<evidence type="ECO:0000256" key="4">
    <source>
        <dbReference type="ARBA" id="ARBA00023040"/>
    </source>
</evidence>
<keyword evidence="3 9" id="KW-1133">Transmembrane helix</keyword>
<dbReference type="PROSITE" id="PS00237">
    <property type="entry name" value="G_PROTEIN_RECEP_F1_1"/>
    <property type="match status" value="1"/>
</dbReference>
<evidence type="ECO:0000313" key="12">
    <source>
        <dbReference type="Proteomes" id="UP001159405"/>
    </source>
</evidence>
<feature type="transmembrane region" description="Helical" evidence="9">
    <location>
        <begin position="101"/>
        <end position="122"/>
    </location>
</feature>
<dbReference type="PROSITE" id="PS50262">
    <property type="entry name" value="G_PROTEIN_RECEP_F1_2"/>
    <property type="match status" value="1"/>
</dbReference>
<reference evidence="11 12" key="1">
    <citation type="submission" date="2022-05" db="EMBL/GenBank/DDBJ databases">
        <authorList>
            <consortium name="Genoscope - CEA"/>
            <person name="William W."/>
        </authorList>
    </citation>
    <scope>NUCLEOTIDE SEQUENCE [LARGE SCALE GENOMIC DNA]</scope>
</reference>
<feature type="transmembrane region" description="Helical" evidence="9">
    <location>
        <begin position="26"/>
        <end position="48"/>
    </location>
</feature>
<sequence>MANNSQIGSSSYDPLGRSRTEIGLEVALSILICLISILDNLLVVYVVNNDSKLKSVTSTFIHNLALTDISMASLHMPFWIISLCKGTWIFSEKWCEISATILFTCGLASILTMGLIAVNRYIRVVKPALYNRPVFPSKRIARVYCALVWIASMLLATPPLYGFGKMAYNPLFAICSFAWKAEHILYIILVVGVVINGTTVLIFYCYYKIYKTLKESTQNLNAHSIEDGAVLSESPRTDIKLLKTSFTIVCIFLMIWGPVTVVVIVESAGIFIPREISMPVIYLVFIGSLVNPIIYGIIGRSEFQAAFKRALRFSR</sequence>
<dbReference type="CDD" id="cd00637">
    <property type="entry name" value="7tm_classA_rhodopsin-like"/>
    <property type="match status" value="1"/>
</dbReference>
<dbReference type="PRINTS" id="PR00237">
    <property type="entry name" value="GPCRRHODOPSN"/>
</dbReference>
<evidence type="ECO:0000313" key="11">
    <source>
        <dbReference type="EMBL" id="CAH3152866.1"/>
    </source>
</evidence>
<comment type="caution">
    <text evidence="11">The sequence shown here is derived from an EMBL/GenBank/DDBJ whole genome shotgun (WGS) entry which is preliminary data.</text>
</comment>
<comment type="similarity">
    <text evidence="8">Belongs to the G-protein coupled receptor 1 family.</text>
</comment>
<proteinExistence type="inferred from homology"/>
<dbReference type="InterPro" id="IPR050125">
    <property type="entry name" value="GPCR_opsins"/>
</dbReference>
<dbReference type="EMBL" id="CALNXK010000095">
    <property type="protein sequence ID" value="CAH3152866.1"/>
    <property type="molecule type" value="Genomic_DNA"/>
</dbReference>
<comment type="subcellular location">
    <subcellularLocation>
        <location evidence="1">Membrane</location>
        <topology evidence="1">Multi-pass membrane protein</topology>
    </subcellularLocation>
</comment>
<feature type="domain" description="G-protein coupled receptors family 1 profile" evidence="10">
    <location>
        <begin position="39"/>
        <end position="295"/>
    </location>
</feature>
<feature type="transmembrane region" description="Helical" evidence="9">
    <location>
        <begin position="184"/>
        <end position="207"/>
    </location>
</feature>
<keyword evidence="5 9" id="KW-0472">Membrane</keyword>
<name>A0ABN8PZY4_9CNID</name>
<dbReference type="PANTHER" id="PTHR24240">
    <property type="entry name" value="OPSIN"/>
    <property type="match status" value="1"/>
</dbReference>
<protein>
    <recommendedName>
        <fullName evidence="10">G-protein coupled receptors family 1 profile domain-containing protein</fullName>
    </recommendedName>
</protein>
<dbReference type="InterPro" id="IPR000276">
    <property type="entry name" value="GPCR_Rhodpsn"/>
</dbReference>
<evidence type="ECO:0000256" key="5">
    <source>
        <dbReference type="ARBA" id="ARBA00023136"/>
    </source>
</evidence>
<evidence type="ECO:0000256" key="8">
    <source>
        <dbReference type="RuleBase" id="RU000688"/>
    </source>
</evidence>
<evidence type="ECO:0000256" key="9">
    <source>
        <dbReference type="SAM" id="Phobius"/>
    </source>
</evidence>
<evidence type="ECO:0000256" key="3">
    <source>
        <dbReference type="ARBA" id="ARBA00022989"/>
    </source>
</evidence>
<keyword evidence="12" id="KW-1185">Reference proteome</keyword>
<evidence type="ECO:0000256" key="6">
    <source>
        <dbReference type="ARBA" id="ARBA00023170"/>
    </source>
</evidence>
<keyword evidence="4 8" id="KW-0297">G-protein coupled receptor</keyword>
<dbReference type="InterPro" id="IPR017452">
    <property type="entry name" value="GPCR_Rhodpsn_7TM"/>
</dbReference>
<gene>
    <name evidence="11" type="ORF">PLOB_00049377</name>
</gene>
<dbReference type="SUPFAM" id="SSF81321">
    <property type="entry name" value="Family A G protein-coupled receptor-like"/>
    <property type="match status" value="1"/>
</dbReference>
<feature type="transmembrane region" description="Helical" evidence="9">
    <location>
        <begin position="60"/>
        <end position="81"/>
    </location>
</feature>
<keyword evidence="6 8" id="KW-0675">Receptor</keyword>
<dbReference type="Proteomes" id="UP001159405">
    <property type="component" value="Unassembled WGS sequence"/>
</dbReference>
<evidence type="ECO:0000256" key="1">
    <source>
        <dbReference type="ARBA" id="ARBA00004141"/>
    </source>
</evidence>
<organism evidence="11 12">
    <name type="scientific">Porites lobata</name>
    <dbReference type="NCBI Taxonomy" id="104759"/>
    <lineage>
        <taxon>Eukaryota</taxon>
        <taxon>Metazoa</taxon>
        <taxon>Cnidaria</taxon>
        <taxon>Anthozoa</taxon>
        <taxon>Hexacorallia</taxon>
        <taxon>Scleractinia</taxon>
        <taxon>Fungiina</taxon>
        <taxon>Poritidae</taxon>
        <taxon>Porites</taxon>
    </lineage>
</organism>
<feature type="transmembrane region" description="Helical" evidence="9">
    <location>
        <begin position="143"/>
        <end position="164"/>
    </location>
</feature>
<dbReference type="Pfam" id="PF00001">
    <property type="entry name" value="7tm_1"/>
    <property type="match status" value="1"/>
</dbReference>
<feature type="transmembrane region" description="Helical" evidence="9">
    <location>
        <begin position="246"/>
        <end position="272"/>
    </location>
</feature>
<accession>A0ABN8PZY4</accession>
<evidence type="ECO:0000256" key="2">
    <source>
        <dbReference type="ARBA" id="ARBA00022692"/>
    </source>
</evidence>